<dbReference type="EMBL" id="UFXS01000001">
    <property type="protein sequence ID" value="STD58639.1"/>
    <property type="molecule type" value="Genomic_DNA"/>
</dbReference>
<evidence type="ECO:0000313" key="1">
    <source>
        <dbReference type="EMBL" id="STD58639.1"/>
    </source>
</evidence>
<evidence type="ECO:0008006" key="3">
    <source>
        <dbReference type="Google" id="ProtNLM"/>
    </source>
</evidence>
<reference evidence="1 2" key="1">
    <citation type="submission" date="2018-06" db="EMBL/GenBank/DDBJ databases">
        <authorList>
            <consortium name="Pathogen Informatics"/>
            <person name="Doyle S."/>
        </authorList>
    </citation>
    <scope>NUCLEOTIDE SEQUENCE [LARGE SCALE GENOMIC DNA]</scope>
    <source>
        <strain evidence="1 2">NCTC13456</strain>
    </source>
</reference>
<sequence>MKSFYTLIKVRTNQLSGDSLTIGVVVFNEFKFKVQFSKQKISTAKSLVDIESKFFDLIIKEIKQNLESSNKDFDSYKNGLLNVDYKFNDLYFNYLSRYSNGIIEFTTPKFIALKNTENEFSKIFSMFVDKSIFTEDLNSEKKIIEENFHKRIKTNLIDRVEEKVHTNIKLDNDIIPTLINTFELDCVGKNGVLIGAKSISFNQSKDTIHKNLNTYISIIAHLSKKYHKGLDVNQFFLIADEPKVNTDEYRLWNSIRKEDDIIKVKTSEESTSIAELILSKKASTFIE</sequence>
<dbReference type="Proteomes" id="UP000254737">
    <property type="component" value="Unassembled WGS sequence"/>
</dbReference>
<protein>
    <recommendedName>
        <fullName evidence="3">DUF3037 domain-containing protein</fullName>
    </recommendedName>
</protein>
<organism evidence="1 2">
    <name type="scientific">Empedobacter falsenii</name>
    <dbReference type="NCBI Taxonomy" id="343874"/>
    <lineage>
        <taxon>Bacteria</taxon>
        <taxon>Pseudomonadati</taxon>
        <taxon>Bacteroidota</taxon>
        <taxon>Flavobacteriia</taxon>
        <taxon>Flavobacteriales</taxon>
        <taxon>Weeksellaceae</taxon>
        <taxon>Empedobacter</taxon>
    </lineage>
</organism>
<proteinExistence type="predicted"/>
<accession>A0A376GCX3</accession>
<name>A0A376GCX3_9FLAO</name>
<gene>
    <name evidence="1" type="ORF">NCTC13456_02263</name>
</gene>
<dbReference type="AlphaFoldDB" id="A0A376GCX3"/>
<evidence type="ECO:0000313" key="2">
    <source>
        <dbReference type="Proteomes" id="UP000254737"/>
    </source>
</evidence>
<dbReference type="RefSeq" id="WP_115000538.1">
    <property type="nucleotide sequence ID" value="NZ_UFXS01000001.1"/>
</dbReference>